<keyword evidence="2" id="KW-1185">Reference proteome</keyword>
<dbReference type="NCBIfam" id="NF046065">
    <property type="entry name" value="MtxRegRemB"/>
    <property type="match status" value="1"/>
</dbReference>
<dbReference type="eggNOG" id="ENOG5032Y6E">
    <property type="taxonomic scope" value="Bacteria"/>
</dbReference>
<dbReference type="InterPro" id="IPR007169">
    <property type="entry name" value="RemA-like"/>
</dbReference>
<dbReference type="OrthoDB" id="9811390at2"/>
<evidence type="ECO:0000313" key="2">
    <source>
        <dbReference type="Proteomes" id="UP000013378"/>
    </source>
</evidence>
<dbReference type="EMBL" id="ARZA01000274">
    <property type="protein sequence ID" value="EOC99437.1"/>
    <property type="molecule type" value="Genomic_DNA"/>
</dbReference>
<comment type="caution">
    <text evidence="1">The sequence shown here is derived from an EMBL/GenBank/DDBJ whole genome shotgun (WGS) entry which is preliminary data.</text>
</comment>
<reference evidence="1 2" key="1">
    <citation type="journal article" date="2015" name="Geomicrobiol. J.">
        <title>Caldisalinibacter kiritimatiensis gen. nov., sp. nov., a moderately thermohalophilic thiosulfate-reducing bacterium from a hypersaline microbial mat.</title>
        <authorList>
            <person name="Ben Hania W."/>
            <person name="Joseph M."/>
            <person name="Fiebig A."/>
            <person name="Bunk B."/>
            <person name="Klenk H.-P."/>
            <person name="Fardeau M.-L."/>
            <person name="Spring S."/>
        </authorList>
    </citation>
    <scope>NUCLEOTIDE SEQUENCE [LARGE SCALE GENOMIC DNA]</scope>
    <source>
        <strain evidence="1 2">L21-TH-D2</strain>
    </source>
</reference>
<gene>
    <name evidence="1" type="ORF">L21TH_2555</name>
</gene>
<dbReference type="Pfam" id="PF04025">
    <property type="entry name" value="RemA-like"/>
    <property type="match status" value="1"/>
</dbReference>
<evidence type="ECO:0000313" key="1">
    <source>
        <dbReference type="EMBL" id="EOC99437.1"/>
    </source>
</evidence>
<accession>R1AQN7</accession>
<proteinExistence type="predicted"/>
<dbReference type="Proteomes" id="UP000013378">
    <property type="component" value="Unassembled WGS sequence"/>
</dbReference>
<sequence>MFLHLGKDLVIPLKDIIAIVDADSLGSQDTRDFFKIAEEEGFIYNIVNDNIKSYIITERIEKDKNTGEKIRKSIIYCSNISSTTLYKRANFMKKI</sequence>
<dbReference type="AlphaFoldDB" id="R1AQN7"/>
<dbReference type="STRING" id="1304284.L21TH_2555"/>
<organism evidence="1 2">
    <name type="scientific">Caldisalinibacter kiritimatiensis</name>
    <dbReference type="NCBI Taxonomy" id="1304284"/>
    <lineage>
        <taxon>Bacteria</taxon>
        <taxon>Bacillati</taxon>
        <taxon>Bacillota</taxon>
        <taxon>Tissierellia</taxon>
        <taxon>Tissierellales</taxon>
        <taxon>Thermohalobacteraceae</taxon>
        <taxon>Caldisalinibacter</taxon>
    </lineage>
</organism>
<dbReference type="RefSeq" id="WP_006317199.1">
    <property type="nucleotide sequence ID" value="NZ_ARZA01000274.1"/>
</dbReference>
<name>R1AQN7_9FIRM</name>
<protein>
    <submittedName>
        <fullName evidence="1">OrfX</fullName>
    </submittedName>
</protein>